<dbReference type="EMBL" id="JASVDS010000001">
    <property type="protein sequence ID" value="MDL5030600.1"/>
    <property type="molecule type" value="Genomic_DNA"/>
</dbReference>
<evidence type="ECO:0000313" key="1">
    <source>
        <dbReference type="EMBL" id="MDL5030600.1"/>
    </source>
</evidence>
<reference evidence="1 2" key="1">
    <citation type="submission" date="2023-06" db="EMBL/GenBank/DDBJ databases">
        <title>Pelomonas sp. APW6 16S ribosomal RNA gene genome sequencing and assembly.</title>
        <authorList>
            <person name="Woo H."/>
        </authorList>
    </citation>
    <scope>NUCLEOTIDE SEQUENCE [LARGE SCALE GENOMIC DNA]</scope>
    <source>
        <strain evidence="1 2">APW6</strain>
    </source>
</reference>
<proteinExistence type="predicted"/>
<evidence type="ECO:0000313" key="2">
    <source>
        <dbReference type="Proteomes" id="UP001238603"/>
    </source>
</evidence>
<organism evidence="1 2">
    <name type="scientific">Roseateles subflavus</name>
    <dbReference type="NCBI Taxonomy" id="3053353"/>
    <lineage>
        <taxon>Bacteria</taxon>
        <taxon>Pseudomonadati</taxon>
        <taxon>Pseudomonadota</taxon>
        <taxon>Betaproteobacteria</taxon>
        <taxon>Burkholderiales</taxon>
        <taxon>Sphaerotilaceae</taxon>
        <taxon>Roseateles</taxon>
    </lineage>
</organism>
<comment type="caution">
    <text evidence="1">The sequence shown here is derived from an EMBL/GenBank/DDBJ whole genome shotgun (WGS) entry which is preliminary data.</text>
</comment>
<name>A0ABT7LG20_9BURK</name>
<dbReference type="Proteomes" id="UP001238603">
    <property type="component" value="Unassembled WGS sequence"/>
</dbReference>
<dbReference type="RefSeq" id="WP_285980733.1">
    <property type="nucleotide sequence ID" value="NZ_JASVDS010000001.1"/>
</dbReference>
<sequence>MYSTPADWPSPLTLVLADSELDSAERRGDEAVLTLASARVHWPSLTQRAPQQGWVWPLRLQFTGIQDWEAAALVPGRIASAHLQCDGQDLTLTLPGRLKGRLTLTLEGSRGGRLRLQAAALLVALDGAQLRESLAC</sequence>
<accession>A0ABT7LG20</accession>
<keyword evidence="2" id="KW-1185">Reference proteome</keyword>
<gene>
    <name evidence="1" type="ORF">QRD43_01665</name>
</gene>
<protein>
    <submittedName>
        <fullName evidence="1">Uncharacterized protein</fullName>
    </submittedName>
</protein>